<comment type="caution">
    <text evidence="1">The sequence shown here is derived from an EMBL/GenBank/DDBJ whole genome shotgun (WGS) entry which is preliminary data.</text>
</comment>
<dbReference type="RefSeq" id="WP_078497918.1">
    <property type="nucleotide sequence ID" value="NZ_MSZX01000002.1"/>
</dbReference>
<evidence type="ECO:0000313" key="2">
    <source>
        <dbReference type="Proteomes" id="UP000190188"/>
    </source>
</evidence>
<sequence length="318" mass="37296">MILNFIDTPLDGKSWESLINSCYRMKFQDEHFTEIPAVHGGDAGIEGFTRQGRVYQCYCPEREYSDDELYDHLRDKMTKDINKLTSLKYGGRLKELGVPKIKEWHFVIPHYRDARIISHAETKRKEVLSLKKSDPSNYDYIDDNFIVVIKQAEDFKVEISKIIRTTLTDVQLNIAIYHTTTPDWSQCDSEKANNIKRKVKAVMGDIDDSDEDYNDLVNMYINSYIKGIEILRVLRVSYCEVYEDIYMLEQSYKKQVSLKTKMNTNSSINLQLFNEILDDFQNKLEQQFKYLTLASVMELKIDLISGWLADCSMQFRSR</sequence>
<reference evidence="1 2" key="1">
    <citation type="submission" date="2017-01" db="EMBL/GenBank/DDBJ databases">
        <title>Genome analysis of Paenibacillus selenitrireducens ES3-24.</title>
        <authorList>
            <person name="Xu D."/>
            <person name="Yao R."/>
            <person name="Zheng S."/>
        </authorList>
    </citation>
    <scope>NUCLEOTIDE SEQUENCE [LARGE SCALE GENOMIC DNA]</scope>
    <source>
        <strain evidence="1 2">ES3-24</strain>
    </source>
</reference>
<gene>
    <name evidence="1" type="ORF">BVG16_07595</name>
</gene>
<dbReference type="EMBL" id="MSZX01000002">
    <property type="protein sequence ID" value="OPA80575.1"/>
    <property type="molecule type" value="Genomic_DNA"/>
</dbReference>
<organism evidence="1 2">
    <name type="scientific">Paenibacillus selenitireducens</name>
    <dbReference type="NCBI Taxonomy" id="1324314"/>
    <lineage>
        <taxon>Bacteria</taxon>
        <taxon>Bacillati</taxon>
        <taxon>Bacillota</taxon>
        <taxon>Bacilli</taxon>
        <taxon>Bacillales</taxon>
        <taxon>Paenibacillaceae</taxon>
        <taxon>Paenibacillus</taxon>
    </lineage>
</organism>
<dbReference type="Proteomes" id="UP000190188">
    <property type="component" value="Unassembled WGS sequence"/>
</dbReference>
<accession>A0A1T2XL83</accession>
<dbReference type="OrthoDB" id="2962756at2"/>
<evidence type="ECO:0000313" key="1">
    <source>
        <dbReference type="EMBL" id="OPA80575.1"/>
    </source>
</evidence>
<dbReference type="AlphaFoldDB" id="A0A1T2XL83"/>
<keyword evidence="2" id="KW-1185">Reference proteome</keyword>
<dbReference type="STRING" id="1324314.BVG16_07595"/>
<proteinExistence type="predicted"/>
<name>A0A1T2XL83_9BACL</name>
<protein>
    <submittedName>
        <fullName evidence="1">Uncharacterized protein</fullName>
    </submittedName>
</protein>